<dbReference type="Proteomes" id="UP000194137">
    <property type="component" value="Chromosome"/>
</dbReference>
<sequence>MTLISSEPILRITAELADILHFGKTPIGERRVINILGGTVEGPKLTGKILPGGADWQFIRADGAAHVEARYTIESDTGAYILVSSEGVRHGPPDVLARLLTGETVDPSLYYFRTAMRFETGDQTLDWMNRVIAIARGQRERNAVKLDVYEVL</sequence>
<comment type="similarity">
    <text evidence="1">Belongs to the UPF0311 family.</text>
</comment>
<name>A0A1W6ZZK2_9HYPH</name>
<proteinExistence type="inferred from homology"/>
<dbReference type="STRING" id="1235591.CAK95_06165"/>
<dbReference type="EMBL" id="CP021112">
    <property type="protein sequence ID" value="ARQ02786.1"/>
    <property type="molecule type" value="Genomic_DNA"/>
</dbReference>
<dbReference type="Gene3D" id="2.40.160.20">
    <property type="match status" value="1"/>
</dbReference>
<reference evidence="2 3" key="1">
    <citation type="submission" date="2017-05" db="EMBL/GenBank/DDBJ databases">
        <title>Full genome sequence of Pseudorhodoplanes sinuspersici.</title>
        <authorList>
            <person name="Dastgheib S.M.M."/>
            <person name="Shavandi M."/>
            <person name="Tirandaz H."/>
        </authorList>
    </citation>
    <scope>NUCLEOTIDE SEQUENCE [LARGE SCALE GENOMIC DNA]</scope>
    <source>
        <strain evidence="2 3">RIPI110</strain>
    </source>
</reference>
<evidence type="ECO:0000313" key="3">
    <source>
        <dbReference type="Proteomes" id="UP000194137"/>
    </source>
</evidence>
<protein>
    <recommendedName>
        <fullName evidence="1">UPF0311 protein CAK95_06165</fullName>
    </recommendedName>
</protein>
<keyword evidence="3" id="KW-1185">Reference proteome</keyword>
<dbReference type="PANTHER" id="PTHR37315:SF1">
    <property type="entry name" value="UPF0311 PROTEIN BLR7842"/>
    <property type="match status" value="1"/>
</dbReference>
<dbReference type="PANTHER" id="PTHR37315">
    <property type="entry name" value="UPF0311 PROTEIN BLR7842"/>
    <property type="match status" value="1"/>
</dbReference>
<gene>
    <name evidence="2" type="ORF">CAK95_06165</name>
</gene>
<accession>A0A1W6ZZK2</accession>
<dbReference type="HAMAP" id="MF_00775">
    <property type="entry name" value="UPF0311"/>
    <property type="match status" value="1"/>
</dbReference>
<dbReference type="OrthoDB" id="5294829at2"/>
<dbReference type="KEGG" id="psin:CAK95_06165"/>
<organism evidence="2 3">
    <name type="scientific">Pseudorhodoplanes sinuspersici</name>
    <dbReference type="NCBI Taxonomy" id="1235591"/>
    <lineage>
        <taxon>Bacteria</taxon>
        <taxon>Pseudomonadati</taxon>
        <taxon>Pseudomonadota</taxon>
        <taxon>Alphaproteobacteria</taxon>
        <taxon>Hyphomicrobiales</taxon>
        <taxon>Pseudorhodoplanes</taxon>
    </lineage>
</organism>
<dbReference type="AlphaFoldDB" id="A0A1W6ZZK2"/>
<evidence type="ECO:0000256" key="1">
    <source>
        <dbReference type="HAMAP-Rule" id="MF_00775"/>
    </source>
</evidence>
<dbReference type="InterPro" id="IPR020915">
    <property type="entry name" value="UPF0311"/>
</dbReference>
<dbReference type="Pfam" id="PF11578">
    <property type="entry name" value="DUF3237"/>
    <property type="match status" value="1"/>
</dbReference>
<evidence type="ECO:0000313" key="2">
    <source>
        <dbReference type="EMBL" id="ARQ02786.1"/>
    </source>
</evidence>